<accession>A0A6N3EWF6</accession>
<dbReference type="RefSeq" id="WP_156561639.1">
    <property type="nucleotide sequence ID" value="NZ_CACRTV010000057.1"/>
</dbReference>
<reference evidence="1" key="1">
    <citation type="submission" date="2019-11" db="EMBL/GenBank/DDBJ databases">
        <authorList>
            <person name="Feng L."/>
        </authorList>
    </citation>
    <scope>NUCLEOTIDE SEQUENCE</scope>
    <source>
        <strain evidence="1">CParaputrificumLFYP93</strain>
    </source>
</reference>
<gene>
    <name evidence="1" type="ORF">CPLFYP93_02269</name>
</gene>
<protein>
    <submittedName>
        <fullName evidence="1">Uncharacterized protein</fullName>
    </submittedName>
</protein>
<proteinExistence type="predicted"/>
<name>A0A6N3EWF6_9CLOT</name>
<organism evidence="1">
    <name type="scientific">Clostridium paraputrificum</name>
    <dbReference type="NCBI Taxonomy" id="29363"/>
    <lineage>
        <taxon>Bacteria</taxon>
        <taxon>Bacillati</taxon>
        <taxon>Bacillota</taxon>
        <taxon>Clostridia</taxon>
        <taxon>Eubacteriales</taxon>
        <taxon>Clostridiaceae</taxon>
        <taxon>Clostridium</taxon>
    </lineage>
</organism>
<dbReference type="AlphaFoldDB" id="A0A6N3EWF6"/>
<sequence>MKQFINVYDNLSSAVKSERKCIITRQCEDGKYEVDICTSQLAEDNGILHSYFEIPTGTVSIELCSNPYSAEDMCRLAKNSPIYVENQYRKKTVDFLASVDYALSNGLVFDNLQKAMDNKLAVLSQIDEDPHLYLTDSSICQIAGYYVVLRTIKGDVIYVGSRDHCDKLIRTYDKKVIEHYRDRYEANKVIQGPSEEFLDEARIRISEELRTYKEPDIYGLFANDELLLSMNNRDNSEDIDFSGMSADKIWRKVSKAKKENK</sequence>
<evidence type="ECO:0000313" key="1">
    <source>
        <dbReference type="EMBL" id="VYU43799.1"/>
    </source>
</evidence>
<dbReference type="EMBL" id="CACRTV010000057">
    <property type="protein sequence ID" value="VYU43799.1"/>
    <property type="molecule type" value="Genomic_DNA"/>
</dbReference>